<evidence type="ECO:0000313" key="2">
    <source>
        <dbReference type="Proteomes" id="UP000299102"/>
    </source>
</evidence>
<dbReference type="EMBL" id="BGZK01000354">
    <property type="protein sequence ID" value="GBP38786.1"/>
    <property type="molecule type" value="Genomic_DNA"/>
</dbReference>
<dbReference type="Proteomes" id="UP000299102">
    <property type="component" value="Unassembled WGS sequence"/>
</dbReference>
<sequence>MLKMLKIKTSIKHLSADTSREKSRALRPPRLEAVVALGSVTLAQVGLPYFSLLTHTGMVSSHFFANIVPACGVCYPSRRRGIESQCSHTFPPHSISYIHRIEEVVRHKASLEPKDDVAPV</sequence>
<dbReference type="AlphaFoldDB" id="A0A4C1VIK5"/>
<comment type="caution">
    <text evidence="1">The sequence shown here is derived from an EMBL/GenBank/DDBJ whole genome shotgun (WGS) entry which is preliminary data.</text>
</comment>
<dbReference type="OrthoDB" id="7487383at2759"/>
<evidence type="ECO:0000313" key="1">
    <source>
        <dbReference type="EMBL" id="GBP38786.1"/>
    </source>
</evidence>
<reference evidence="1 2" key="1">
    <citation type="journal article" date="2019" name="Commun. Biol.">
        <title>The bagworm genome reveals a unique fibroin gene that provides high tensile strength.</title>
        <authorList>
            <person name="Kono N."/>
            <person name="Nakamura H."/>
            <person name="Ohtoshi R."/>
            <person name="Tomita M."/>
            <person name="Numata K."/>
            <person name="Arakawa K."/>
        </authorList>
    </citation>
    <scope>NUCLEOTIDE SEQUENCE [LARGE SCALE GENOMIC DNA]</scope>
</reference>
<name>A0A4C1VIK5_EUMVA</name>
<keyword evidence="2" id="KW-1185">Reference proteome</keyword>
<proteinExistence type="predicted"/>
<gene>
    <name evidence="1" type="ORF">EVAR_33535_1</name>
</gene>
<protein>
    <submittedName>
        <fullName evidence="1">Uncharacterized protein</fullName>
    </submittedName>
</protein>
<organism evidence="1 2">
    <name type="scientific">Eumeta variegata</name>
    <name type="common">Bagworm moth</name>
    <name type="synonym">Eumeta japonica</name>
    <dbReference type="NCBI Taxonomy" id="151549"/>
    <lineage>
        <taxon>Eukaryota</taxon>
        <taxon>Metazoa</taxon>
        <taxon>Ecdysozoa</taxon>
        <taxon>Arthropoda</taxon>
        <taxon>Hexapoda</taxon>
        <taxon>Insecta</taxon>
        <taxon>Pterygota</taxon>
        <taxon>Neoptera</taxon>
        <taxon>Endopterygota</taxon>
        <taxon>Lepidoptera</taxon>
        <taxon>Glossata</taxon>
        <taxon>Ditrysia</taxon>
        <taxon>Tineoidea</taxon>
        <taxon>Psychidae</taxon>
        <taxon>Oiketicinae</taxon>
        <taxon>Eumeta</taxon>
    </lineage>
</organism>
<accession>A0A4C1VIK5</accession>